<organism evidence="1">
    <name type="scientific">bioreactor metagenome</name>
    <dbReference type="NCBI Taxonomy" id="1076179"/>
    <lineage>
        <taxon>unclassified sequences</taxon>
        <taxon>metagenomes</taxon>
        <taxon>ecological metagenomes</taxon>
    </lineage>
</organism>
<proteinExistence type="predicted"/>
<protein>
    <submittedName>
        <fullName evidence="1">Uncharacterized protein</fullName>
    </submittedName>
</protein>
<name>A0A644ZJT8_9ZZZZ</name>
<dbReference type="AlphaFoldDB" id="A0A644ZJT8"/>
<comment type="caution">
    <text evidence="1">The sequence shown here is derived from an EMBL/GenBank/DDBJ whole genome shotgun (WGS) entry which is preliminary data.</text>
</comment>
<accession>A0A644ZJT8</accession>
<evidence type="ECO:0000313" key="1">
    <source>
        <dbReference type="EMBL" id="MPM40588.1"/>
    </source>
</evidence>
<gene>
    <name evidence="1" type="ORF">SDC9_87232</name>
</gene>
<dbReference type="EMBL" id="VSSQ01009055">
    <property type="protein sequence ID" value="MPM40588.1"/>
    <property type="molecule type" value="Genomic_DNA"/>
</dbReference>
<sequence length="95" mass="10900">MEGSIIDDILELYEVLVENGVIFFYGDESISIGEITEFNILNTEVLQIELDGSEKYEVSIEDFIEYYSKEGANYHTWPDIRKLDKKLGELSVIGN</sequence>
<reference evidence="1" key="1">
    <citation type="submission" date="2019-08" db="EMBL/GenBank/DDBJ databases">
        <authorList>
            <person name="Kucharzyk K."/>
            <person name="Murdoch R.W."/>
            <person name="Higgins S."/>
            <person name="Loffler F."/>
        </authorList>
    </citation>
    <scope>NUCLEOTIDE SEQUENCE</scope>
</reference>